<dbReference type="AlphaFoldDB" id="A0A897N163"/>
<evidence type="ECO:0000313" key="4">
    <source>
        <dbReference type="Proteomes" id="UP000663525"/>
    </source>
</evidence>
<accession>A0A897N163</accession>
<dbReference type="RefSeq" id="WP_229112906.1">
    <property type="nucleotide sequence ID" value="NZ_CP064787.1"/>
</dbReference>
<dbReference type="InterPro" id="IPR013087">
    <property type="entry name" value="Znf_C2H2_type"/>
</dbReference>
<feature type="region of interest" description="Disordered" evidence="1">
    <location>
        <begin position="91"/>
        <end position="112"/>
    </location>
</feature>
<organism evidence="3 4">
    <name type="scientific">Halapricum desulfuricans</name>
    <dbReference type="NCBI Taxonomy" id="2841257"/>
    <lineage>
        <taxon>Archaea</taxon>
        <taxon>Methanobacteriati</taxon>
        <taxon>Methanobacteriota</taxon>
        <taxon>Stenosarchaea group</taxon>
        <taxon>Halobacteria</taxon>
        <taxon>Halobacteriales</taxon>
        <taxon>Haloarculaceae</taxon>
        <taxon>Halapricum</taxon>
    </lineage>
</organism>
<dbReference type="PROSITE" id="PS00028">
    <property type="entry name" value="ZINC_FINGER_C2H2_1"/>
    <property type="match status" value="1"/>
</dbReference>
<dbReference type="EMBL" id="CP064787">
    <property type="protein sequence ID" value="QSG06447.1"/>
    <property type="molecule type" value="Genomic_DNA"/>
</dbReference>
<evidence type="ECO:0000259" key="2">
    <source>
        <dbReference type="PROSITE" id="PS50157"/>
    </source>
</evidence>
<dbReference type="Proteomes" id="UP000663525">
    <property type="component" value="Chromosome"/>
</dbReference>
<gene>
    <name evidence="3" type="ORF">HSR121_2116</name>
</gene>
<feature type="domain" description="C2H2-type" evidence="2">
    <location>
        <begin position="62"/>
        <end position="85"/>
    </location>
</feature>
<name>A0A897N163_9EURY</name>
<evidence type="ECO:0000313" key="3">
    <source>
        <dbReference type="EMBL" id="QSG06447.1"/>
    </source>
</evidence>
<proteinExistence type="predicted"/>
<evidence type="ECO:0000256" key="1">
    <source>
        <dbReference type="SAM" id="MobiDB-lite"/>
    </source>
</evidence>
<protein>
    <recommendedName>
        <fullName evidence="2">C2H2-type domain-containing protein</fullName>
    </recommendedName>
</protein>
<dbReference type="GeneID" id="68855682"/>
<reference evidence="3" key="1">
    <citation type="submission" date="2020-11" db="EMBL/GenBank/DDBJ databases">
        <title>Carbohydrate-dependent, anaerobic sulfur respiration: A novel catabolism in halophilic archaea.</title>
        <authorList>
            <person name="Sorokin D.Y."/>
            <person name="Messina E."/>
            <person name="Smedile F."/>
            <person name="La Cono V."/>
            <person name="Hallsworth J.E."/>
            <person name="Yakimov M.M."/>
        </authorList>
    </citation>
    <scope>NUCLEOTIDE SEQUENCE</scope>
    <source>
        <strain evidence="3">HSR12-1</strain>
    </source>
</reference>
<sequence length="112" mass="12818">MGETVYVSTNATHRHVYHSDEDCRLLQQAENYAARDLDTLPNHRPCQHCSGEWDPYQAHESGVCEYCGRKFETQNGLYRHILMEHRDVVERALGNDPTPTTSTSARRAIADD</sequence>
<dbReference type="PROSITE" id="PS50157">
    <property type="entry name" value="ZINC_FINGER_C2H2_2"/>
    <property type="match status" value="1"/>
</dbReference>